<proteinExistence type="predicted"/>
<protein>
    <submittedName>
        <fullName evidence="1">Uncharacterized protein</fullName>
    </submittedName>
</protein>
<accession>A0A0A9GXX5</accession>
<organism evidence="1">
    <name type="scientific">Arundo donax</name>
    <name type="common">Giant reed</name>
    <name type="synonym">Donax arundinaceus</name>
    <dbReference type="NCBI Taxonomy" id="35708"/>
    <lineage>
        <taxon>Eukaryota</taxon>
        <taxon>Viridiplantae</taxon>
        <taxon>Streptophyta</taxon>
        <taxon>Embryophyta</taxon>
        <taxon>Tracheophyta</taxon>
        <taxon>Spermatophyta</taxon>
        <taxon>Magnoliopsida</taxon>
        <taxon>Liliopsida</taxon>
        <taxon>Poales</taxon>
        <taxon>Poaceae</taxon>
        <taxon>PACMAD clade</taxon>
        <taxon>Arundinoideae</taxon>
        <taxon>Arundineae</taxon>
        <taxon>Arundo</taxon>
    </lineage>
</organism>
<reference evidence="1" key="1">
    <citation type="submission" date="2014-09" db="EMBL/GenBank/DDBJ databases">
        <authorList>
            <person name="Magalhaes I.L.F."/>
            <person name="Oliveira U."/>
            <person name="Santos F.R."/>
            <person name="Vidigal T.H.D.A."/>
            <person name="Brescovit A.D."/>
            <person name="Santos A.J."/>
        </authorList>
    </citation>
    <scope>NUCLEOTIDE SEQUENCE</scope>
    <source>
        <tissue evidence="1">Shoot tissue taken approximately 20 cm above the soil surface</tissue>
    </source>
</reference>
<sequence length="33" mass="3608">MLSQFLLRICRRAAHSLTDGPITAMGPSFDTNS</sequence>
<evidence type="ECO:0000313" key="1">
    <source>
        <dbReference type="EMBL" id="JAE28394.1"/>
    </source>
</evidence>
<name>A0A0A9GXX5_ARUDO</name>
<dbReference type="EMBL" id="GBRH01169502">
    <property type="protein sequence ID" value="JAE28394.1"/>
    <property type="molecule type" value="Transcribed_RNA"/>
</dbReference>
<dbReference type="AlphaFoldDB" id="A0A0A9GXX5"/>
<reference evidence="1" key="2">
    <citation type="journal article" date="2015" name="Data Brief">
        <title>Shoot transcriptome of the giant reed, Arundo donax.</title>
        <authorList>
            <person name="Barrero R.A."/>
            <person name="Guerrero F.D."/>
            <person name="Moolhuijzen P."/>
            <person name="Goolsby J.A."/>
            <person name="Tidwell J."/>
            <person name="Bellgard S.E."/>
            <person name="Bellgard M.I."/>
        </authorList>
    </citation>
    <scope>NUCLEOTIDE SEQUENCE</scope>
    <source>
        <tissue evidence="1">Shoot tissue taken approximately 20 cm above the soil surface</tissue>
    </source>
</reference>